<protein>
    <submittedName>
        <fullName evidence="1">Uncharacterized protein</fullName>
    </submittedName>
</protein>
<comment type="caution">
    <text evidence="1">The sequence shown here is derived from an EMBL/GenBank/DDBJ whole genome shotgun (WGS) entry which is preliminary data.</text>
</comment>
<gene>
    <name evidence="1" type="ORF">DPMN_113374</name>
</gene>
<sequence>MEKQFKQLETDLKSIKKSIDDKDRFSDVMNISFVLINHFPLRGKVKMAMCKQHKTRTACE</sequence>
<keyword evidence="2" id="KW-1185">Reference proteome</keyword>
<organism evidence="1 2">
    <name type="scientific">Dreissena polymorpha</name>
    <name type="common">Zebra mussel</name>
    <name type="synonym">Mytilus polymorpha</name>
    <dbReference type="NCBI Taxonomy" id="45954"/>
    <lineage>
        <taxon>Eukaryota</taxon>
        <taxon>Metazoa</taxon>
        <taxon>Spiralia</taxon>
        <taxon>Lophotrochozoa</taxon>
        <taxon>Mollusca</taxon>
        <taxon>Bivalvia</taxon>
        <taxon>Autobranchia</taxon>
        <taxon>Heteroconchia</taxon>
        <taxon>Euheterodonta</taxon>
        <taxon>Imparidentia</taxon>
        <taxon>Neoheterodontei</taxon>
        <taxon>Myida</taxon>
        <taxon>Dreissenoidea</taxon>
        <taxon>Dreissenidae</taxon>
        <taxon>Dreissena</taxon>
    </lineage>
</organism>
<dbReference type="Proteomes" id="UP000828390">
    <property type="component" value="Unassembled WGS sequence"/>
</dbReference>
<name>A0A9D4KI68_DREPO</name>
<accession>A0A9D4KI68</accession>
<proteinExistence type="predicted"/>
<evidence type="ECO:0000313" key="2">
    <source>
        <dbReference type="Proteomes" id="UP000828390"/>
    </source>
</evidence>
<reference evidence="1" key="1">
    <citation type="journal article" date="2019" name="bioRxiv">
        <title>The Genome of the Zebra Mussel, Dreissena polymorpha: A Resource for Invasive Species Research.</title>
        <authorList>
            <person name="McCartney M.A."/>
            <person name="Auch B."/>
            <person name="Kono T."/>
            <person name="Mallez S."/>
            <person name="Zhang Y."/>
            <person name="Obille A."/>
            <person name="Becker A."/>
            <person name="Abrahante J.E."/>
            <person name="Garbe J."/>
            <person name="Badalamenti J.P."/>
            <person name="Herman A."/>
            <person name="Mangelson H."/>
            <person name="Liachko I."/>
            <person name="Sullivan S."/>
            <person name="Sone E.D."/>
            <person name="Koren S."/>
            <person name="Silverstein K.A.T."/>
            <person name="Beckman K.B."/>
            <person name="Gohl D.M."/>
        </authorList>
    </citation>
    <scope>NUCLEOTIDE SEQUENCE</scope>
    <source>
        <strain evidence="1">Duluth1</strain>
        <tissue evidence="1">Whole animal</tissue>
    </source>
</reference>
<dbReference type="EMBL" id="JAIWYP010000004">
    <property type="protein sequence ID" value="KAH3839934.1"/>
    <property type="molecule type" value="Genomic_DNA"/>
</dbReference>
<reference evidence="1" key="2">
    <citation type="submission" date="2020-11" db="EMBL/GenBank/DDBJ databases">
        <authorList>
            <person name="McCartney M.A."/>
            <person name="Auch B."/>
            <person name="Kono T."/>
            <person name="Mallez S."/>
            <person name="Becker A."/>
            <person name="Gohl D.M."/>
            <person name="Silverstein K.A.T."/>
            <person name="Koren S."/>
            <person name="Bechman K.B."/>
            <person name="Herman A."/>
            <person name="Abrahante J.E."/>
            <person name="Garbe J."/>
        </authorList>
    </citation>
    <scope>NUCLEOTIDE SEQUENCE</scope>
    <source>
        <strain evidence="1">Duluth1</strain>
        <tissue evidence="1">Whole animal</tissue>
    </source>
</reference>
<dbReference type="AlphaFoldDB" id="A0A9D4KI68"/>
<evidence type="ECO:0000313" key="1">
    <source>
        <dbReference type="EMBL" id="KAH3839934.1"/>
    </source>
</evidence>